<comment type="caution">
    <text evidence="20">The sequence shown here is derived from an EMBL/GenBank/DDBJ whole genome shotgun (WGS) entry which is preliminary data.</text>
</comment>
<dbReference type="AlphaFoldDB" id="A0A2T4UAJ1"/>
<comment type="cofactor">
    <cofactor evidence="15 18">
        <name>Zn(2+)</name>
        <dbReference type="ChEBI" id="CHEBI:29105"/>
    </cofactor>
    <text evidence="15 18">Binds 1 zinc ion.</text>
</comment>
<evidence type="ECO:0000256" key="4">
    <source>
        <dbReference type="ARBA" id="ARBA00005259"/>
    </source>
</evidence>
<evidence type="ECO:0000256" key="16">
    <source>
        <dbReference type="PIRSR" id="PIRSR006769-1"/>
    </source>
</evidence>
<comment type="similarity">
    <text evidence="4 15">In the N-terminal section; belongs to the cytidine and deoxycytidylate deaminase family.</text>
</comment>
<comment type="similarity">
    <text evidence="5 15">In the C-terminal section; belongs to the HTP reductase family.</text>
</comment>
<dbReference type="InterPro" id="IPR002734">
    <property type="entry name" value="RibDG_C"/>
</dbReference>
<feature type="binding site" evidence="17">
    <location>
        <begin position="291"/>
        <end position="297"/>
    </location>
    <ligand>
        <name>NADP(+)</name>
        <dbReference type="ChEBI" id="CHEBI:58349"/>
    </ligand>
</feature>
<dbReference type="InterPro" id="IPR050765">
    <property type="entry name" value="Riboflavin_Biosynth_HTPR"/>
</dbReference>
<keyword evidence="7 15" id="KW-0479">Metal-binding</keyword>
<keyword evidence="8 15" id="KW-0378">Hydrolase</keyword>
<feature type="binding site" evidence="17">
    <location>
        <position position="206"/>
    </location>
    <ligand>
        <name>substrate</name>
    </ligand>
</feature>
<feature type="binding site" evidence="17">
    <location>
        <position position="167"/>
    </location>
    <ligand>
        <name>substrate</name>
    </ligand>
</feature>
<evidence type="ECO:0000256" key="1">
    <source>
        <dbReference type="ARBA" id="ARBA00002151"/>
    </source>
</evidence>
<gene>
    <name evidence="20" type="primary">ribD</name>
    <name evidence="20" type="ORF">C6Y45_00455</name>
</gene>
<name>A0A2T4UAJ1_9BACI</name>
<dbReference type="GO" id="GO:0009231">
    <property type="term" value="P:riboflavin biosynthetic process"/>
    <property type="evidence" value="ECO:0007669"/>
    <property type="project" value="UniProtKB-UniPathway"/>
</dbReference>
<dbReference type="PANTHER" id="PTHR38011">
    <property type="entry name" value="DIHYDROFOLATE REDUCTASE FAMILY PROTEIN (AFU_ORTHOLOGUE AFUA_8G06820)"/>
    <property type="match status" value="1"/>
</dbReference>
<feature type="binding site" evidence="17">
    <location>
        <position position="183"/>
    </location>
    <ligand>
        <name>substrate</name>
    </ligand>
</feature>
<dbReference type="InterPro" id="IPR016192">
    <property type="entry name" value="APOBEC/CMP_deaminase_Zn-bd"/>
</dbReference>
<evidence type="ECO:0000256" key="3">
    <source>
        <dbReference type="ARBA" id="ARBA00004910"/>
    </source>
</evidence>
<dbReference type="PIRSF" id="PIRSF006769">
    <property type="entry name" value="RibD"/>
    <property type="match status" value="1"/>
</dbReference>
<evidence type="ECO:0000256" key="5">
    <source>
        <dbReference type="ARBA" id="ARBA00007417"/>
    </source>
</evidence>
<dbReference type="FunFam" id="3.40.140.10:FF:000025">
    <property type="entry name" value="Riboflavin biosynthesis protein RibD"/>
    <property type="match status" value="1"/>
</dbReference>
<comment type="catalytic activity">
    <reaction evidence="13 15">
        <text>5-amino-6-(5-phospho-D-ribitylamino)uracil + NADP(+) = 5-amino-6-(5-phospho-D-ribosylamino)uracil + NADPH + H(+)</text>
        <dbReference type="Rhea" id="RHEA:17845"/>
        <dbReference type="ChEBI" id="CHEBI:15378"/>
        <dbReference type="ChEBI" id="CHEBI:57783"/>
        <dbReference type="ChEBI" id="CHEBI:58349"/>
        <dbReference type="ChEBI" id="CHEBI:58421"/>
        <dbReference type="ChEBI" id="CHEBI:58453"/>
        <dbReference type="EC" id="1.1.1.193"/>
    </reaction>
</comment>
<comment type="catalytic activity">
    <reaction evidence="14 15">
        <text>2,5-diamino-6-hydroxy-4-(5-phosphoribosylamino)-pyrimidine + H2O + H(+) = 5-amino-6-(5-phospho-D-ribosylamino)uracil + NH4(+)</text>
        <dbReference type="Rhea" id="RHEA:21868"/>
        <dbReference type="ChEBI" id="CHEBI:15377"/>
        <dbReference type="ChEBI" id="CHEBI:15378"/>
        <dbReference type="ChEBI" id="CHEBI:28938"/>
        <dbReference type="ChEBI" id="CHEBI:58453"/>
        <dbReference type="ChEBI" id="CHEBI:58614"/>
        <dbReference type="EC" id="3.5.4.26"/>
    </reaction>
</comment>
<feature type="domain" description="CMP/dCMP-type deaminase" evidence="19">
    <location>
        <begin position="1"/>
        <end position="122"/>
    </location>
</feature>
<feature type="binding site" evidence="17">
    <location>
        <position position="203"/>
    </location>
    <ligand>
        <name>substrate</name>
    </ligand>
</feature>
<dbReference type="NCBIfam" id="TIGR00227">
    <property type="entry name" value="ribD_Cterm"/>
    <property type="match status" value="1"/>
</dbReference>
<feature type="active site" description="Proton donor" evidence="16">
    <location>
        <position position="51"/>
    </location>
</feature>
<accession>A0A2T4UAJ1</accession>
<sequence>MKENYMKLAIDMAASAKGQTSPNPLVGAVIVKQGEVIGLGAHLKAGEQHAEKHALNMAGSSAEGADMYVTLEPCSHTGRTPPCADAVIEAGIKRVFIGSDDPDPRVSGRGINKLRKAGVEVHTGILKEETDALNSVFFHFAVTKTPYVTLKMAASIDGKIAASSGESKWITGSASRMDGHLLRHENDAILAGIETILADNPLLTTRLPQGGKNPLRVILDSRLRIPSEAKALNEDAPSWIFTTEQAEESRIRELREAGVTVTVMSGFTIQLDEVMEKLGQADVTSLLVEGGGTVHDSFLREKLFQQVVLYMAPLLIGGKDAPSSVSGSGIHRLADVPRLKLLSVERLGEDTKHIFHRESRND</sequence>
<dbReference type="SUPFAM" id="SSF53927">
    <property type="entry name" value="Cytidine deaminase-like"/>
    <property type="match status" value="1"/>
</dbReference>
<dbReference type="EC" id="1.1.1.193" evidence="15"/>
<dbReference type="GO" id="GO:0008835">
    <property type="term" value="F:diaminohydroxyphosphoribosylaminopyrimidine deaminase activity"/>
    <property type="evidence" value="ECO:0007669"/>
    <property type="project" value="UniProtKB-EC"/>
</dbReference>
<evidence type="ECO:0000256" key="17">
    <source>
        <dbReference type="PIRSR" id="PIRSR006769-2"/>
    </source>
</evidence>
<comment type="pathway">
    <text evidence="3 15">Cofactor biosynthesis; riboflavin biosynthesis; 5-amino-6-(D-ribitylamino)uracil from GTP: step 3/4.</text>
</comment>
<keyword evidence="6 15" id="KW-0686">Riboflavin biosynthesis</keyword>
<evidence type="ECO:0000313" key="20">
    <source>
        <dbReference type="EMBL" id="PTL40414.1"/>
    </source>
</evidence>
<feature type="binding site" evidence="17">
    <location>
        <position position="199"/>
    </location>
    <ligand>
        <name>NADP(+)</name>
        <dbReference type="ChEBI" id="CHEBI:58349"/>
    </ligand>
</feature>
<evidence type="ECO:0000313" key="21">
    <source>
        <dbReference type="Proteomes" id="UP000240509"/>
    </source>
</evidence>
<dbReference type="UniPathway" id="UPA00275">
    <property type="reaction ID" value="UER00401"/>
</dbReference>
<dbReference type="InterPro" id="IPR024072">
    <property type="entry name" value="DHFR-like_dom_sf"/>
</dbReference>
<dbReference type="NCBIfam" id="TIGR00326">
    <property type="entry name" value="eubact_ribD"/>
    <property type="match status" value="1"/>
</dbReference>
<dbReference type="OrthoDB" id="9800865at2"/>
<evidence type="ECO:0000256" key="9">
    <source>
        <dbReference type="ARBA" id="ARBA00022833"/>
    </source>
</evidence>
<dbReference type="SUPFAM" id="SSF53597">
    <property type="entry name" value="Dihydrofolate reductase-like"/>
    <property type="match status" value="1"/>
</dbReference>
<evidence type="ECO:0000256" key="2">
    <source>
        <dbReference type="ARBA" id="ARBA00004882"/>
    </source>
</evidence>
<evidence type="ECO:0000259" key="19">
    <source>
        <dbReference type="PROSITE" id="PS51747"/>
    </source>
</evidence>
<evidence type="ECO:0000256" key="13">
    <source>
        <dbReference type="ARBA" id="ARBA00049861"/>
    </source>
</evidence>
<dbReference type="InterPro" id="IPR002125">
    <property type="entry name" value="CMP_dCMP_dom"/>
</dbReference>
<feature type="binding site" evidence="17">
    <location>
        <position position="289"/>
    </location>
    <ligand>
        <name>substrate</name>
    </ligand>
</feature>
<feature type="binding site" evidence="17">
    <location>
        <position position="195"/>
    </location>
    <ligand>
        <name>NADP(+)</name>
        <dbReference type="ChEBI" id="CHEBI:58349"/>
    </ligand>
</feature>
<dbReference type="CDD" id="cd01284">
    <property type="entry name" value="Riboflavin_deaminase-reductase"/>
    <property type="match status" value="1"/>
</dbReference>
<dbReference type="GO" id="GO:0050661">
    <property type="term" value="F:NADP binding"/>
    <property type="evidence" value="ECO:0007669"/>
    <property type="project" value="InterPro"/>
</dbReference>
<dbReference type="PANTHER" id="PTHR38011:SF7">
    <property type="entry name" value="2,5-DIAMINO-6-RIBOSYLAMINO-4(3H)-PYRIMIDINONE 5'-PHOSPHATE REDUCTASE"/>
    <property type="match status" value="1"/>
</dbReference>
<evidence type="ECO:0000256" key="6">
    <source>
        <dbReference type="ARBA" id="ARBA00022619"/>
    </source>
</evidence>
<feature type="binding site" evidence="18">
    <location>
        <position position="83"/>
    </location>
    <ligand>
        <name>Zn(2+)</name>
        <dbReference type="ChEBI" id="CHEBI:29105"/>
        <note>catalytic</note>
    </ligand>
</feature>
<dbReference type="PROSITE" id="PS51747">
    <property type="entry name" value="CYT_DCMP_DEAMINASES_2"/>
    <property type="match status" value="1"/>
</dbReference>
<feature type="binding site" evidence="17">
    <location>
        <position position="169"/>
    </location>
    <ligand>
        <name>NADP(+)</name>
        <dbReference type="ChEBI" id="CHEBI:58349"/>
    </ligand>
</feature>
<evidence type="ECO:0000256" key="11">
    <source>
        <dbReference type="ARBA" id="ARBA00023002"/>
    </source>
</evidence>
<dbReference type="Gene3D" id="3.40.140.10">
    <property type="entry name" value="Cytidine Deaminase, domain 2"/>
    <property type="match status" value="1"/>
</dbReference>
<comment type="function">
    <text evidence="1 15">Converts 2,5-diamino-6-(ribosylamino)-4(3h)-pyrimidinone 5'-phosphate into 5-amino-6-(ribosylamino)-2,4(1h,3h)-pyrimidinedione 5'-phosphate.</text>
</comment>
<keyword evidence="10 15" id="KW-0521">NADP</keyword>
<feature type="binding site" evidence="17">
    <location>
        <position position="221"/>
    </location>
    <ligand>
        <name>NADP(+)</name>
        <dbReference type="ChEBI" id="CHEBI:58349"/>
    </ligand>
</feature>
<dbReference type="EC" id="3.5.4.26" evidence="15"/>
<evidence type="ECO:0000256" key="10">
    <source>
        <dbReference type="ARBA" id="ARBA00022857"/>
    </source>
</evidence>
<evidence type="ECO:0000256" key="18">
    <source>
        <dbReference type="PIRSR" id="PIRSR006769-3"/>
    </source>
</evidence>
<dbReference type="GO" id="GO:0008703">
    <property type="term" value="F:5-amino-6-(5-phosphoribosylamino)uracil reductase activity"/>
    <property type="evidence" value="ECO:0007669"/>
    <property type="project" value="UniProtKB-EC"/>
</dbReference>
<dbReference type="EMBL" id="PZJJ01000001">
    <property type="protein sequence ID" value="PTL40414.1"/>
    <property type="molecule type" value="Genomic_DNA"/>
</dbReference>
<dbReference type="GO" id="GO:0008270">
    <property type="term" value="F:zinc ion binding"/>
    <property type="evidence" value="ECO:0007669"/>
    <property type="project" value="InterPro"/>
</dbReference>
<reference evidence="20 21" key="1">
    <citation type="submission" date="2018-03" db="EMBL/GenBank/DDBJ databases">
        <title>Alkalicoccus saliphilus sp. nov., isolated from a mineral pool.</title>
        <authorList>
            <person name="Zhao B."/>
        </authorList>
    </citation>
    <scope>NUCLEOTIDE SEQUENCE [LARGE SCALE GENOMIC DNA]</scope>
    <source>
        <strain evidence="20 21">6AG</strain>
    </source>
</reference>
<evidence type="ECO:0000256" key="8">
    <source>
        <dbReference type="ARBA" id="ARBA00022801"/>
    </source>
</evidence>
<protein>
    <recommendedName>
        <fullName evidence="15">Riboflavin biosynthesis protein RibD</fullName>
    </recommendedName>
    <domain>
        <recommendedName>
            <fullName evidence="15">Diaminohydroxyphosphoribosylaminopyrimidine deaminase</fullName>
            <shortName evidence="15">DRAP deaminase</shortName>
            <ecNumber evidence="15">3.5.4.26</ecNumber>
        </recommendedName>
        <alternativeName>
            <fullName evidence="15">Riboflavin-specific deaminase</fullName>
        </alternativeName>
    </domain>
    <domain>
        <recommendedName>
            <fullName evidence="15">5-amino-6-(5-phosphoribosylamino)uracil reductase</fullName>
            <ecNumber evidence="15">1.1.1.193</ecNumber>
        </recommendedName>
        <alternativeName>
            <fullName evidence="15">HTP reductase</fullName>
        </alternativeName>
    </domain>
</protein>
<feature type="binding site" evidence="18">
    <location>
        <position position="49"/>
    </location>
    <ligand>
        <name>Zn(2+)</name>
        <dbReference type="ChEBI" id="CHEBI:29105"/>
        <note>catalytic</note>
    </ligand>
</feature>
<keyword evidence="11 15" id="KW-0560">Oxidoreductase</keyword>
<dbReference type="InterPro" id="IPR011549">
    <property type="entry name" value="RibD_C"/>
</dbReference>
<dbReference type="InterPro" id="IPR016193">
    <property type="entry name" value="Cytidine_deaminase-like"/>
</dbReference>
<dbReference type="Pfam" id="PF00383">
    <property type="entry name" value="dCMP_cyt_deam_1"/>
    <property type="match status" value="1"/>
</dbReference>
<keyword evidence="9 15" id="KW-0862">Zinc</keyword>
<keyword evidence="21" id="KW-1185">Reference proteome</keyword>
<dbReference type="InterPro" id="IPR004794">
    <property type="entry name" value="Eubact_RibD"/>
</dbReference>
<evidence type="ECO:0000256" key="7">
    <source>
        <dbReference type="ARBA" id="ARBA00022723"/>
    </source>
</evidence>
<evidence type="ECO:0000256" key="15">
    <source>
        <dbReference type="PIRNR" id="PIRNR006769"/>
    </source>
</evidence>
<evidence type="ECO:0000256" key="12">
    <source>
        <dbReference type="ARBA" id="ARBA00023268"/>
    </source>
</evidence>
<dbReference type="RefSeq" id="WP_107582858.1">
    <property type="nucleotide sequence ID" value="NZ_PZJJ01000001.1"/>
</dbReference>
<comment type="pathway">
    <text evidence="2 15">Cofactor biosynthesis; riboflavin biosynthesis; 5-amino-6-(D-ribitylamino)uracil from GTP: step 2/4.</text>
</comment>
<organism evidence="20 21">
    <name type="scientific">Alkalicoccus saliphilus</name>
    <dbReference type="NCBI Taxonomy" id="200989"/>
    <lineage>
        <taxon>Bacteria</taxon>
        <taxon>Bacillati</taxon>
        <taxon>Bacillota</taxon>
        <taxon>Bacilli</taxon>
        <taxon>Bacillales</taxon>
        <taxon>Bacillaceae</taxon>
        <taxon>Alkalicoccus</taxon>
    </lineage>
</organism>
<dbReference type="Proteomes" id="UP000240509">
    <property type="component" value="Unassembled WGS sequence"/>
</dbReference>
<feature type="binding site" evidence="17">
    <location>
        <position position="153"/>
    </location>
    <ligand>
        <name>NADP(+)</name>
        <dbReference type="ChEBI" id="CHEBI:58349"/>
    </ligand>
</feature>
<feature type="binding site" evidence="18">
    <location>
        <position position="74"/>
    </location>
    <ligand>
        <name>Zn(2+)</name>
        <dbReference type="ChEBI" id="CHEBI:29105"/>
        <note>catalytic</note>
    </ligand>
</feature>
<proteinExistence type="inferred from homology"/>
<dbReference type="Gene3D" id="3.40.430.10">
    <property type="entry name" value="Dihydrofolate Reductase, subunit A"/>
    <property type="match status" value="1"/>
</dbReference>
<keyword evidence="12" id="KW-0511">Multifunctional enzyme</keyword>
<evidence type="ECO:0000256" key="14">
    <source>
        <dbReference type="ARBA" id="ARBA00049886"/>
    </source>
</evidence>
<dbReference type="PROSITE" id="PS00903">
    <property type="entry name" value="CYT_DCMP_DEAMINASES_1"/>
    <property type="match status" value="1"/>
</dbReference>
<dbReference type="Pfam" id="PF01872">
    <property type="entry name" value="RibD_C"/>
    <property type="match status" value="1"/>
</dbReference>